<evidence type="ECO:0000256" key="3">
    <source>
        <dbReference type="ARBA" id="ARBA00022722"/>
    </source>
</evidence>
<accession>A0A9E6ZPA3</accession>
<dbReference type="InterPro" id="IPR002176">
    <property type="entry name" value="X-over_junc_endoDNase_RuvC"/>
</dbReference>
<evidence type="ECO:0000256" key="7">
    <source>
        <dbReference type="ARBA" id="ARBA00022801"/>
    </source>
</evidence>
<comment type="similarity">
    <text evidence="1">Belongs to the RuvC family.</text>
</comment>
<dbReference type="GO" id="GO:0016787">
    <property type="term" value="F:hydrolase activity"/>
    <property type="evidence" value="ECO:0007669"/>
    <property type="project" value="UniProtKB-KW"/>
</dbReference>
<evidence type="ECO:0000256" key="11">
    <source>
        <dbReference type="ARBA" id="ARBA00023204"/>
    </source>
</evidence>
<evidence type="ECO:0000256" key="5">
    <source>
        <dbReference type="ARBA" id="ARBA00022759"/>
    </source>
</evidence>
<dbReference type="InterPro" id="IPR036397">
    <property type="entry name" value="RNaseH_sf"/>
</dbReference>
<keyword evidence="7 12" id="KW-0378">Hydrolase</keyword>
<keyword evidence="2" id="KW-0963">Cytoplasm</keyword>
<dbReference type="STRING" id="1356854.N007_05800"/>
<dbReference type="EC" id="3.1.22.4" evidence="12"/>
<keyword evidence="11" id="KW-0234">DNA repair</keyword>
<evidence type="ECO:0000256" key="6">
    <source>
        <dbReference type="ARBA" id="ARBA00022763"/>
    </source>
</evidence>
<keyword evidence="3" id="KW-0540">Nuclease</keyword>
<keyword evidence="10" id="KW-0233">DNA recombination</keyword>
<dbReference type="AlphaFoldDB" id="T0D8D5"/>
<dbReference type="GO" id="GO:0006310">
    <property type="term" value="P:DNA recombination"/>
    <property type="evidence" value="ECO:0007669"/>
    <property type="project" value="UniProtKB-KW"/>
</dbReference>
<dbReference type="EMBL" id="CP080467">
    <property type="protein sequence ID" value="UNO47930.1"/>
    <property type="molecule type" value="Genomic_DNA"/>
</dbReference>
<gene>
    <name evidence="12" type="ORF">K1I37_14740</name>
</gene>
<evidence type="ECO:0000256" key="10">
    <source>
        <dbReference type="ARBA" id="ARBA00023172"/>
    </source>
</evidence>
<dbReference type="Gene3D" id="3.30.420.10">
    <property type="entry name" value="Ribonuclease H-like superfamily/Ribonuclease H"/>
    <property type="match status" value="1"/>
</dbReference>
<keyword evidence="8" id="KW-0460">Magnesium</keyword>
<name>T0D8D5_ALIAG</name>
<keyword evidence="6" id="KW-0227">DNA damage</keyword>
<dbReference type="OrthoDB" id="2364044at2"/>
<dbReference type="InterPro" id="IPR012337">
    <property type="entry name" value="RNaseH-like_sf"/>
</dbReference>
<evidence type="ECO:0000256" key="1">
    <source>
        <dbReference type="ARBA" id="ARBA00009518"/>
    </source>
</evidence>
<dbReference type="SUPFAM" id="SSF53098">
    <property type="entry name" value="Ribonuclease H-like"/>
    <property type="match status" value="1"/>
</dbReference>
<dbReference type="PANTHER" id="PTHR30194:SF3">
    <property type="entry name" value="CROSSOVER JUNCTION ENDODEOXYRIBONUCLEASE RUVC"/>
    <property type="match status" value="1"/>
</dbReference>
<keyword evidence="5" id="KW-0255">Endonuclease</keyword>
<keyword evidence="9" id="KW-0238">DNA-binding</keyword>
<evidence type="ECO:0000256" key="4">
    <source>
        <dbReference type="ARBA" id="ARBA00022723"/>
    </source>
</evidence>
<dbReference type="GO" id="GO:0004520">
    <property type="term" value="F:DNA endonuclease activity"/>
    <property type="evidence" value="ECO:0007669"/>
    <property type="project" value="InterPro"/>
</dbReference>
<evidence type="ECO:0000256" key="2">
    <source>
        <dbReference type="ARBA" id="ARBA00022490"/>
    </source>
</evidence>
<keyword evidence="13" id="KW-1185">Reference proteome</keyword>
<dbReference type="GO" id="GO:0003677">
    <property type="term" value="F:DNA binding"/>
    <property type="evidence" value="ECO:0007669"/>
    <property type="project" value="UniProtKB-KW"/>
</dbReference>
<reference evidence="13" key="1">
    <citation type="journal article" date="2022" name="G3 (Bethesda)">
        <title>Unveiling the complete genome sequence of Alicyclobacillus acidoterrestris DSM 3922T, a taint-producing strain.</title>
        <authorList>
            <person name="Leonardo I.C."/>
            <person name="Barreto Crespo M.T."/>
            <person name="Gaspar F.B."/>
        </authorList>
    </citation>
    <scope>NUCLEOTIDE SEQUENCE [LARGE SCALE GENOMIC DNA]</scope>
    <source>
        <strain evidence="13">DSM 3922</strain>
    </source>
</reference>
<organism evidence="12 13">
    <name type="scientific">Alicyclobacillus acidoterrestris (strain ATCC 49025 / DSM 3922 / CIP 106132 / NCIMB 13137 / GD3B)</name>
    <dbReference type="NCBI Taxonomy" id="1356854"/>
    <lineage>
        <taxon>Bacteria</taxon>
        <taxon>Bacillati</taxon>
        <taxon>Bacillota</taxon>
        <taxon>Bacilli</taxon>
        <taxon>Bacillales</taxon>
        <taxon>Alicyclobacillaceae</taxon>
        <taxon>Alicyclobacillus</taxon>
    </lineage>
</organism>
<dbReference type="PANTHER" id="PTHR30194">
    <property type="entry name" value="CROSSOVER JUNCTION ENDODEOXYRIBONUCLEASE RUVC"/>
    <property type="match status" value="1"/>
</dbReference>
<dbReference type="RefSeq" id="WP_021296203.1">
    <property type="nucleotide sequence ID" value="NZ_AURB01000124.1"/>
</dbReference>
<evidence type="ECO:0000313" key="12">
    <source>
        <dbReference type="EMBL" id="UNO47930.1"/>
    </source>
</evidence>
<keyword evidence="4" id="KW-0479">Metal-binding</keyword>
<sequence length="188" mass="21359">MTDTQQPYYILAIDPSLNRTGYCLARVTPQRHRNKVELVEISYIPNIQFGTGEEVWGRKLNHIESRLVQLRNTYRPVVVAKENLATRSHGQTEVLAPVHGIIRKVFESSCEIVGYSPTRIKKDASVSGNADKKQVEQSIAQYIQDKVIVQVDDDVDLTKFRSDDESDACAILLTYLLDKEIIGKLDKR</sequence>
<dbReference type="GO" id="GO:0006281">
    <property type="term" value="P:DNA repair"/>
    <property type="evidence" value="ECO:0007669"/>
    <property type="project" value="UniProtKB-KW"/>
</dbReference>
<evidence type="ECO:0000313" key="13">
    <source>
        <dbReference type="Proteomes" id="UP000829401"/>
    </source>
</evidence>
<dbReference type="PRINTS" id="PR00696">
    <property type="entry name" value="RSOLVASERUVC"/>
</dbReference>
<protein>
    <submittedName>
        <fullName evidence="12">Crossover junction endodeoxyribonuclease RuvC</fullName>
        <ecNumber evidence="12">3.1.22.4</ecNumber>
    </submittedName>
</protein>
<dbReference type="GO" id="GO:0046872">
    <property type="term" value="F:metal ion binding"/>
    <property type="evidence" value="ECO:0007669"/>
    <property type="project" value="UniProtKB-KW"/>
</dbReference>
<dbReference type="Proteomes" id="UP000829401">
    <property type="component" value="Chromosome"/>
</dbReference>
<evidence type="ECO:0000256" key="8">
    <source>
        <dbReference type="ARBA" id="ARBA00022842"/>
    </source>
</evidence>
<evidence type="ECO:0000256" key="9">
    <source>
        <dbReference type="ARBA" id="ARBA00023125"/>
    </source>
</evidence>
<dbReference type="KEGG" id="aaco:K1I37_14740"/>
<accession>T0D8D5</accession>
<proteinExistence type="inferred from homology"/>
<dbReference type="Pfam" id="PF02075">
    <property type="entry name" value="RuvC"/>
    <property type="match status" value="1"/>
</dbReference>